<dbReference type="AlphaFoldDB" id="A0A8D8LPM0"/>
<protein>
    <submittedName>
        <fullName evidence="2">Uncharacterized protein</fullName>
    </submittedName>
</protein>
<keyword evidence="1" id="KW-1133">Transmembrane helix</keyword>
<keyword evidence="1" id="KW-0472">Membrane</keyword>
<evidence type="ECO:0000256" key="1">
    <source>
        <dbReference type="SAM" id="Phobius"/>
    </source>
</evidence>
<sequence length="142" mass="15879">MSGEFGIFVHFPLLGVLLGGVLFTLSLFLFPMTSDCIVIMLSLSLGFLLLLSSSFFFFFSSSWYLLSSGSGSDSTSLSSFLLELSSLAIGEVFSNPFSSKFTVRDFFLLDCWGTSLKWFDHRCSVKFASLTDFQIFKWCLLV</sequence>
<dbReference type="EMBL" id="HBUF01015851">
    <property type="protein sequence ID" value="CAG6609722.1"/>
    <property type="molecule type" value="Transcribed_RNA"/>
</dbReference>
<feature type="transmembrane region" description="Helical" evidence="1">
    <location>
        <begin position="6"/>
        <end position="30"/>
    </location>
</feature>
<proteinExistence type="predicted"/>
<keyword evidence="1" id="KW-0812">Transmembrane</keyword>
<reference evidence="2" key="1">
    <citation type="submission" date="2021-05" db="EMBL/GenBank/DDBJ databases">
        <authorList>
            <person name="Alioto T."/>
            <person name="Alioto T."/>
            <person name="Gomez Garrido J."/>
        </authorList>
    </citation>
    <scope>NUCLEOTIDE SEQUENCE</scope>
</reference>
<accession>A0A8D8LPM0</accession>
<name>A0A8D8LPM0_9HEMI</name>
<feature type="transmembrane region" description="Helical" evidence="1">
    <location>
        <begin position="37"/>
        <end position="65"/>
    </location>
</feature>
<evidence type="ECO:0000313" key="2">
    <source>
        <dbReference type="EMBL" id="CAG6609722.1"/>
    </source>
</evidence>
<organism evidence="2">
    <name type="scientific">Cacopsylla melanoneura</name>
    <dbReference type="NCBI Taxonomy" id="428564"/>
    <lineage>
        <taxon>Eukaryota</taxon>
        <taxon>Metazoa</taxon>
        <taxon>Ecdysozoa</taxon>
        <taxon>Arthropoda</taxon>
        <taxon>Hexapoda</taxon>
        <taxon>Insecta</taxon>
        <taxon>Pterygota</taxon>
        <taxon>Neoptera</taxon>
        <taxon>Paraneoptera</taxon>
        <taxon>Hemiptera</taxon>
        <taxon>Sternorrhyncha</taxon>
        <taxon>Psylloidea</taxon>
        <taxon>Psyllidae</taxon>
        <taxon>Psyllinae</taxon>
        <taxon>Cacopsylla</taxon>
    </lineage>
</organism>